<name>A0AAU0BAE2_9XANT</name>
<dbReference type="RefSeq" id="WP_316694783.1">
    <property type="nucleotide sequence ID" value="NZ_CP103836.1"/>
</dbReference>
<proteinExistence type="predicted"/>
<dbReference type="AlphaFoldDB" id="A0AAU0BAE2"/>
<reference evidence="1 2" key="1">
    <citation type="submission" date="2022-08" db="EMBL/GenBank/DDBJ databases">
        <title>Whole genome sequencing-based tracing of a 2022 introduction and outbreak of Xanthomonas hortorum pv. pelargonii.</title>
        <authorList>
            <person name="Iruegas-Bocardo F."/>
            <person name="Weisberg A.K."/>
            <person name="Riutta E.R."/>
            <person name="Kilday K."/>
            <person name="Bonkowski J.C."/>
            <person name="Creswell T."/>
            <person name="Daughtrey M.L."/>
            <person name="Rane K."/>
            <person name="Grunwald N.J."/>
            <person name="Chang J.H."/>
            <person name="Putnam M.L."/>
        </authorList>
    </citation>
    <scope>NUCLEOTIDE SEQUENCE [LARGE SCALE GENOMIC DNA]</scope>
    <source>
        <strain evidence="1 2">22-323</strain>
    </source>
</reference>
<evidence type="ECO:0000313" key="2">
    <source>
        <dbReference type="Proteomes" id="UP001302716"/>
    </source>
</evidence>
<protein>
    <submittedName>
        <fullName evidence="1">Uncharacterized protein</fullName>
    </submittedName>
</protein>
<dbReference type="Proteomes" id="UP001302716">
    <property type="component" value="Chromosome"/>
</dbReference>
<evidence type="ECO:0000313" key="1">
    <source>
        <dbReference type="EMBL" id="WOB48872.1"/>
    </source>
</evidence>
<accession>A0AAU0BAE2</accession>
<keyword evidence="2" id="KW-1185">Reference proteome</keyword>
<dbReference type="EMBL" id="CP103836">
    <property type="protein sequence ID" value="WOB48872.1"/>
    <property type="molecule type" value="Genomic_DNA"/>
</dbReference>
<gene>
    <name evidence="1" type="ORF">NYR97_16775</name>
</gene>
<sequence>MSVFLGDLKQLSCGQLMEKLSELVSEYNNRSTLAGGDYQLDLKKTEILDEIERKCGKKCRVNLVAGTTSLYEIKCD</sequence>
<organism evidence="1 2">
    <name type="scientific">Xanthomonas hydrangeae</name>
    <dbReference type="NCBI Taxonomy" id="2775159"/>
    <lineage>
        <taxon>Bacteria</taxon>
        <taxon>Pseudomonadati</taxon>
        <taxon>Pseudomonadota</taxon>
        <taxon>Gammaproteobacteria</taxon>
        <taxon>Lysobacterales</taxon>
        <taxon>Lysobacteraceae</taxon>
        <taxon>Xanthomonas</taxon>
    </lineage>
</organism>